<dbReference type="AlphaFoldDB" id="A0A8S1H9E2"/>
<dbReference type="Gene3D" id="1.20.1250.20">
    <property type="entry name" value="MFS general substrate transporter like domains"/>
    <property type="match status" value="1"/>
</dbReference>
<feature type="transmembrane region" description="Helical" evidence="7">
    <location>
        <begin position="74"/>
        <end position="94"/>
    </location>
</feature>
<dbReference type="Pfam" id="PF07690">
    <property type="entry name" value="MFS_1"/>
    <property type="match status" value="1"/>
</dbReference>
<dbReference type="InterPro" id="IPR011701">
    <property type="entry name" value="MFS"/>
</dbReference>
<dbReference type="SUPFAM" id="SSF103473">
    <property type="entry name" value="MFS general substrate transporter"/>
    <property type="match status" value="1"/>
</dbReference>
<keyword evidence="5 7" id="KW-0472">Membrane</keyword>
<accession>A0A8S1H9E2</accession>
<feature type="region of interest" description="Disordered" evidence="6">
    <location>
        <begin position="586"/>
        <end position="629"/>
    </location>
</feature>
<evidence type="ECO:0000256" key="7">
    <source>
        <dbReference type="SAM" id="Phobius"/>
    </source>
</evidence>
<evidence type="ECO:0008006" key="10">
    <source>
        <dbReference type="Google" id="ProtNLM"/>
    </source>
</evidence>
<feature type="region of interest" description="Disordered" evidence="6">
    <location>
        <begin position="499"/>
        <end position="570"/>
    </location>
</feature>
<evidence type="ECO:0000256" key="4">
    <source>
        <dbReference type="ARBA" id="ARBA00022989"/>
    </source>
</evidence>
<sequence>MCFDIGHLVGRVAMETSDPVLRRIPASFRSAAVLFGGVMCMITLGTVYTFGNMLPYMVSYFRWKINPSMTSGSLIWLQTLMSGFPMGMVVGGVLERSLGGRKAAAIGTFLYTTGIAATYFTIQHSYAATLFSMGVVASMGSSIAYNSILPTAQRWLPDNVGMAGGIIIGGYGCGAFILSPMQTTFINPLDYQVNKDGFFTQEDLLERVPAVFLVMASFFFCCQIIGLILIGQPREDIEIENDSLIGTEEQAQVEKLRISQQLRTSTFAVLFLSLTCNALWVQLTSGLYKTFGQQFISSDFFLSMIGSMSSIFNAGSRVAWGAFADFSSYQFSMVIVCTVGATLSWILPTIKFISNDLLFLVSVCLMFSCVGGTFSLFPYVTHKLAHCRSQAFSLDSSHNFYFPSEMWMLIVIHVAFPFLLTHYLICCSKKSKKELPDVPSSKHLKQPPSPDAKPSPRKDVPPTPVFVPQKDLPIPSLASVPSTGSVGSVPPTLPAVSKQSAESVAKMPKTVKSAEQVNQLKSRSGRKQSRSTGPGKDQPFAWDINVPAPEEAQGTDLGSDDDGDNPLANENLQKKLLTDMACGTLANKIRAKPSTTGDKKQPKSEEQPTTPGKPKPRGNSALLPPTNTS</sequence>
<evidence type="ECO:0000313" key="8">
    <source>
        <dbReference type="EMBL" id="CAD6191732.1"/>
    </source>
</evidence>
<dbReference type="CDD" id="cd17353">
    <property type="entry name" value="MFS_OFA_like"/>
    <property type="match status" value="1"/>
</dbReference>
<dbReference type="InterPro" id="IPR036259">
    <property type="entry name" value="MFS_trans_sf"/>
</dbReference>
<feature type="transmembrane region" description="Helical" evidence="7">
    <location>
        <begin position="326"/>
        <end position="347"/>
    </location>
</feature>
<keyword evidence="9" id="KW-1185">Reference proteome</keyword>
<feature type="region of interest" description="Disordered" evidence="6">
    <location>
        <begin position="435"/>
        <end position="472"/>
    </location>
</feature>
<protein>
    <recommendedName>
        <fullName evidence="10">Major facilitator superfamily (MFS) profile domain-containing protein</fullName>
    </recommendedName>
</protein>
<evidence type="ECO:0000313" key="9">
    <source>
        <dbReference type="Proteomes" id="UP000835052"/>
    </source>
</evidence>
<dbReference type="Proteomes" id="UP000835052">
    <property type="component" value="Unassembled WGS sequence"/>
</dbReference>
<feature type="transmembrane region" description="Helical" evidence="7">
    <location>
        <begin position="210"/>
        <end position="230"/>
    </location>
</feature>
<dbReference type="EMBL" id="CAJGYM010000023">
    <property type="protein sequence ID" value="CAD6191732.1"/>
    <property type="molecule type" value="Genomic_DNA"/>
</dbReference>
<dbReference type="OrthoDB" id="410267at2759"/>
<proteinExistence type="predicted"/>
<organism evidence="8 9">
    <name type="scientific">Caenorhabditis auriculariae</name>
    <dbReference type="NCBI Taxonomy" id="2777116"/>
    <lineage>
        <taxon>Eukaryota</taxon>
        <taxon>Metazoa</taxon>
        <taxon>Ecdysozoa</taxon>
        <taxon>Nematoda</taxon>
        <taxon>Chromadorea</taxon>
        <taxon>Rhabditida</taxon>
        <taxon>Rhabditina</taxon>
        <taxon>Rhabditomorpha</taxon>
        <taxon>Rhabditoidea</taxon>
        <taxon>Rhabditidae</taxon>
        <taxon>Peloderinae</taxon>
        <taxon>Caenorhabditis</taxon>
    </lineage>
</organism>
<feature type="transmembrane region" description="Helical" evidence="7">
    <location>
        <begin position="103"/>
        <end position="122"/>
    </location>
</feature>
<keyword evidence="3 7" id="KW-0812">Transmembrane</keyword>
<dbReference type="PANTHER" id="PTHR43385">
    <property type="entry name" value="RIBOFLAVIN TRANSPORTER RIBJ"/>
    <property type="match status" value="1"/>
</dbReference>
<gene>
    <name evidence="8" type="ORF">CAUJ_LOCUS7651</name>
</gene>
<evidence type="ECO:0000256" key="6">
    <source>
        <dbReference type="SAM" id="MobiDB-lite"/>
    </source>
</evidence>
<reference evidence="8" key="1">
    <citation type="submission" date="2020-10" db="EMBL/GenBank/DDBJ databases">
        <authorList>
            <person name="Kikuchi T."/>
        </authorList>
    </citation>
    <scope>NUCLEOTIDE SEQUENCE</scope>
    <source>
        <strain evidence="8">NKZ352</strain>
    </source>
</reference>
<keyword evidence="2" id="KW-0813">Transport</keyword>
<comment type="caution">
    <text evidence="8">The sequence shown here is derived from an EMBL/GenBank/DDBJ whole genome shotgun (WGS) entry which is preliminary data.</text>
</comment>
<feature type="transmembrane region" description="Helical" evidence="7">
    <location>
        <begin position="160"/>
        <end position="179"/>
    </location>
</feature>
<comment type="subcellular location">
    <subcellularLocation>
        <location evidence="1">Membrane</location>
        <topology evidence="1">Multi-pass membrane protein</topology>
    </subcellularLocation>
</comment>
<feature type="transmembrane region" description="Helical" evidence="7">
    <location>
        <begin position="265"/>
        <end position="283"/>
    </location>
</feature>
<keyword evidence="4 7" id="KW-1133">Transmembrane helix</keyword>
<evidence type="ECO:0000256" key="3">
    <source>
        <dbReference type="ARBA" id="ARBA00022692"/>
    </source>
</evidence>
<feature type="compositionally biased region" description="Basic and acidic residues" evidence="6">
    <location>
        <begin position="597"/>
        <end position="606"/>
    </location>
</feature>
<feature type="transmembrane region" description="Helical" evidence="7">
    <location>
        <begin position="359"/>
        <end position="380"/>
    </location>
</feature>
<evidence type="ECO:0000256" key="1">
    <source>
        <dbReference type="ARBA" id="ARBA00004141"/>
    </source>
</evidence>
<dbReference type="GO" id="GO:0022857">
    <property type="term" value="F:transmembrane transporter activity"/>
    <property type="evidence" value="ECO:0007669"/>
    <property type="project" value="InterPro"/>
</dbReference>
<feature type="transmembrane region" description="Helical" evidence="7">
    <location>
        <begin position="31"/>
        <end position="54"/>
    </location>
</feature>
<feature type="compositionally biased region" description="Polar residues" evidence="6">
    <location>
        <begin position="513"/>
        <end position="522"/>
    </location>
</feature>
<dbReference type="GO" id="GO:0016020">
    <property type="term" value="C:membrane"/>
    <property type="evidence" value="ECO:0007669"/>
    <property type="project" value="UniProtKB-SubCell"/>
</dbReference>
<name>A0A8S1H9E2_9PELO</name>
<dbReference type="PANTHER" id="PTHR43385:SF1">
    <property type="entry name" value="RIBOFLAVIN TRANSPORTER RIBJ"/>
    <property type="match status" value="1"/>
</dbReference>
<feature type="transmembrane region" description="Helical" evidence="7">
    <location>
        <begin position="128"/>
        <end position="148"/>
    </location>
</feature>
<evidence type="ECO:0000256" key="5">
    <source>
        <dbReference type="ARBA" id="ARBA00023136"/>
    </source>
</evidence>
<feature type="transmembrane region" description="Helical" evidence="7">
    <location>
        <begin position="406"/>
        <end position="425"/>
    </location>
</feature>
<evidence type="ECO:0000256" key="2">
    <source>
        <dbReference type="ARBA" id="ARBA00022448"/>
    </source>
</evidence>
<dbReference type="InterPro" id="IPR052983">
    <property type="entry name" value="MFS_Riboflavin_Transporter"/>
</dbReference>